<dbReference type="InterPro" id="IPR003018">
    <property type="entry name" value="GAF"/>
</dbReference>
<dbReference type="GO" id="GO:0016301">
    <property type="term" value="F:kinase activity"/>
    <property type="evidence" value="ECO:0007669"/>
    <property type="project" value="UniProtKB-KW"/>
</dbReference>
<dbReference type="Pfam" id="PF01590">
    <property type="entry name" value="GAF"/>
    <property type="match status" value="1"/>
</dbReference>
<name>A0A917Q3I1_9PSED</name>
<dbReference type="PROSITE" id="PS50113">
    <property type="entry name" value="PAC"/>
    <property type="match status" value="1"/>
</dbReference>
<dbReference type="Gene3D" id="3.30.450.20">
    <property type="entry name" value="PAS domain"/>
    <property type="match status" value="2"/>
</dbReference>
<dbReference type="InterPro" id="IPR029787">
    <property type="entry name" value="Nucleotide_cyclase"/>
</dbReference>
<dbReference type="AlphaFoldDB" id="A0A917Q3I1"/>
<dbReference type="Proteomes" id="UP000635983">
    <property type="component" value="Unassembled WGS sequence"/>
</dbReference>
<dbReference type="InterPro" id="IPR029016">
    <property type="entry name" value="GAF-like_dom_sf"/>
</dbReference>
<evidence type="ECO:0000259" key="5">
    <source>
        <dbReference type="PROSITE" id="PS50113"/>
    </source>
</evidence>
<dbReference type="EMBL" id="BMPO01000016">
    <property type="protein sequence ID" value="GGK10738.1"/>
    <property type="molecule type" value="Genomic_DNA"/>
</dbReference>
<dbReference type="InterPro" id="IPR000160">
    <property type="entry name" value="GGDEF_dom"/>
</dbReference>
<accession>A0A917Q3I1</accession>
<dbReference type="SUPFAM" id="SSF55785">
    <property type="entry name" value="PYP-like sensor domain (PAS domain)"/>
    <property type="match status" value="2"/>
</dbReference>
<evidence type="ECO:0008006" key="9">
    <source>
        <dbReference type="Google" id="ProtNLM"/>
    </source>
</evidence>
<sequence>MLIASEPENERSRLTLLQNLAILDTPPEEAFDRITRVVSQVLSVPIALVSLVDENRQWFKSRVGLEAQQTPRDMAFCAHALHVADVLVIEDALRDPRFHDNPLVTGPPNVRFYAGVPLRTEDGLTLGTLCAIDTKPRVLADGERAALMDLARVVERELLNRRVNAHSRVVWEEERQARVRSDARFGAIFHETPTGKVIVGLEGRFIEVNPKFCEITGFTADELKTKTFREITHPDDLHDDLVLMAELQSGVRRSFSMEKRYIRKSGESIWVQISVSLLHDESGAPDHFIGVVLDITDRKKSERVLLEYQEQLERSVEERTQELVRSQGTLQTIADNLPILIAQVDSELRYRFNNRVYLEVFGIEPAALYGQPVTATLGPELLDELLPFFQRALAGERVTKDAVQYRSNEERIWSATYIPDIRDGEVAGFFVMSNDVTEQKRIERTLYDKAMLDPLTDLPNRRALQDRLERSLQRVRQDPTPFVVLFMDLDGFKAINDVHGHDIGDELLRHVARRLSQSVRKGDFVCRLAGDEFIVVADSVPTEDIARRIADDITAAIAEPFALPVGALTVGVSVGIAFGCENDLTSEAILARADGAMYEAKRRRRNAYRLADG</sequence>
<dbReference type="Gene3D" id="3.30.70.270">
    <property type="match status" value="1"/>
</dbReference>
<keyword evidence="3" id="KW-0808">Transferase</keyword>
<dbReference type="CDD" id="cd00130">
    <property type="entry name" value="PAS"/>
    <property type="match status" value="2"/>
</dbReference>
<gene>
    <name evidence="7" type="ORF">GCM10009304_40960</name>
</gene>
<dbReference type="InterPro" id="IPR043128">
    <property type="entry name" value="Rev_trsase/Diguanyl_cyclase"/>
</dbReference>
<dbReference type="PROSITE" id="PS50112">
    <property type="entry name" value="PAS"/>
    <property type="match status" value="2"/>
</dbReference>
<dbReference type="InterPro" id="IPR013656">
    <property type="entry name" value="PAS_4"/>
</dbReference>
<dbReference type="NCBIfam" id="TIGR00229">
    <property type="entry name" value="sensory_box"/>
    <property type="match status" value="2"/>
</dbReference>
<evidence type="ECO:0000259" key="6">
    <source>
        <dbReference type="PROSITE" id="PS50887"/>
    </source>
</evidence>
<dbReference type="PANTHER" id="PTHR44757:SF2">
    <property type="entry name" value="BIOFILM ARCHITECTURE MAINTENANCE PROTEIN MBAA"/>
    <property type="match status" value="1"/>
</dbReference>
<proteinExistence type="predicted"/>
<dbReference type="InterPro" id="IPR001610">
    <property type="entry name" value="PAC"/>
</dbReference>
<dbReference type="Pfam" id="PF08447">
    <property type="entry name" value="PAS_3"/>
    <property type="match status" value="1"/>
</dbReference>
<feature type="domain" description="PAC" evidence="5">
    <location>
        <begin position="255"/>
        <end position="307"/>
    </location>
</feature>
<comment type="caution">
    <text evidence="7">The sequence shown here is derived from an EMBL/GenBank/DDBJ whole genome shotgun (WGS) entry which is preliminary data.</text>
</comment>
<evidence type="ECO:0000259" key="4">
    <source>
        <dbReference type="PROSITE" id="PS50112"/>
    </source>
</evidence>
<dbReference type="SUPFAM" id="SSF55073">
    <property type="entry name" value="Nucleotide cyclase"/>
    <property type="match status" value="1"/>
</dbReference>
<dbReference type="InterPro" id="IPR035965">
    <property type="entry name" value="PAS-like_dom_sf"/>
</dbReference>
<dbReference type="SMART" id="SM00091">
    <property type="entry name" value="PAS"/>
    <property type="match status" value="2"/>
</dbReference>
<feature type="domain" description="PAS" evidence="4">
    <location>
        <begin position="181"/>
        <end position="236"/>
    </location>
</feature>
<dbReference type="GO" id="GO:0005886">
    <property type="term" value="C:plasma membrane"/>
    <property type="evidence" value="ECO:0007669"/>
    <property type="project" value="UniProtKB-SubCell"/>
</dbReference>
<dbReference type="CDD" id="cd01949">
    <property type="entry name" value="GGDEF"/>
    <property type="match status" value="1"/>
</dbReference>
<organism evidence="7 8">
    <name type="scientific">Pseudomonas matsuisoli</name>
    <dbReference type="NCBI Taxonomy" id="1515666"/>
    <lineage>
        <taxon>Bacteria</taxon>
        <taxon>Pseudomonadati</taxon>
        <taxon>Pseudomonadota</taxon>
        <taxon>Gammaproteobacteria</taxon>
        <taxon>Pseudomonadales</taxon>
        <taxon>Pseudomonadaceae</taxon>
        <taxon>Pseudomonas</taxon>
    </lineage>
</organism>
<feature type="domain" description="PAS" evidence="4">
    <location>
        <begin position="326"/>
        <end position="396"/>
    </location>
</feature>
<keyword evidence="8" id="KW-1185">Reference proteome</keyword>
<feature type="domain" description="GGDEF" evidence="6">
    <location>
        <begin position="480"/>
        <end position="613"/>
    </location>
</feature>
<evidence type="ECO:0000256" key="3">
    <source>
        <dbReference type="ARBA" id="ARBA00022777"/>
    </source>
</evidence>
<dbReference type="Pfam" id="PF08448">
    <property type="entry name" value="PAS_4"/>
    <property type="match status" value="1"/>
</dbReference>
<evidence type="ECO:0000256" key="2">
    <source>
        <dbReference type="ARBA" id="ARBA00004533"/>
    </source>
</evidence>
<comment type="subcellular location">
    <subcellularLocation>
        <location evidence="2">Cell inner membrane</location>
    </subcellularLocation>
</comment>
<protein>
    <recommendedName>
        <fullName evidence="9">PAS domain S-box-containing protein/diguanylate cyclase (GGDEF) domain-containing protein</fullName>
    </recommendedName>
</protein>
<dbReference type="NCBIfam" id="TIGR00254">
    <property type="entry name" value="GGDEF"/>
    <property type="match status" value="1"/>
</dbReference>
<dbReference type="Gene3D" id="3.30.450.40">
    <property type="match status" value="1"/>
</dbReference>
<dbReference type="SMART" id="SM00065">
    <property type="entry name" value="GAF"/>
    <property type="match status" value="1"/>
</dbReference>
<dbReference type="InterPro" id="IPR000014">
    <property type="entry name" value="PAS"/>
</dbReference>
<dbReference type="SMART" id="SM00086">
    <property type="entry name" value="PAC"/>
    <property type="match status" value="2"/>
</dbReference>
<dbReference type="RefSeq" id="WP_188986171.1">
    <property type="nucleotide sequence ID" value="NZ_BMPO01000016.1"/>
</dbReference>
<dbReference type="InterPro" id="IPR052155">
    <property type="entry name" value="Biofilm_reg_signaling"/>
</dbReference>
<reference evidence="7" key="1">
    <citation type="journal article" date="2014" name="Int. J. Syst. Evol. Microbiol.">
        <title>Complete genome sequence of Corynebacterium casei LMG S-19264T (=DSM 44701T), isolated from a smear-ripened cheese.</title>
        <authorList>
            <consortium name="US DOE Joint Genome Institute (JGI-PGF)"/>
            <person name="Walter F."/>
            <person name="Albersmeier A."/>
            <person name="Kalinowski J."/>
            <person name="Ruckert C."/>
        </authorList>
    </citation>
    <scope>NUCLEOTIDE SEQUENCE</scope>
    <source>
        <strain evidence="7">JCM 30078</strain>
    </source>
</reference>
<dbReference type="SMART" id="SM00267">
    <property type="entry name" value="GGDEF"/>
    <property type="match status" value="1"/>
</dbReference>
<evidence type="ECO:0000313" key="8">
    <source>
        <dbReference type="Proteomes" id="UP000635983"/>
    </source>
</evidence>
<dbReference type="SUPFAM" id="SSF55781">
    <property type="entry name" value="GAF domain-like"/>
    <property type="match status" value="1"/>
</dbReference>
<comment type="cofactor">
    <cofactor evidence="1">
        <name>Mg(2+)</name>
        <dbReference type="ChEBI" id="CHEBI:18420"/>
    </cofactor>
</comment>
<dbReference type="InterPro" id="IPR000700">
    <property type="entry name" value="PAS-assoc_C"/>
</dbReference>
<dbReference type="Pfam" id="PF00990">
    <property type="entry name" value="GGDEF"/>
    <property type="match status" value="1"/>
</dbReference>
<evidence type="ECO:0000313" key="7">
    <source>
        <dbReference type="EMBL" id="GGK10738.1"/>
    </source>
</evidence>
<dbReference type="PANTHER" id="PTHR44757">
    <property type="entry name" value="DIGUANYLATE CYCLASE DGCP"/>
    <property type="match status" value="1"/>
</dbReference>
<dbReference type="InterPro" id="IPR013655">
    <property type="entry name" value="PAS_fold_3"/>
</dbReference>
<evidence type="ECO:0000256" key="1">
    <source>
        <dbReference type="ARBA" id="ARBA00001946"/>
    </source>
</evidence>
<dbReference type="PROSITE" id="PS50887">
    <property type="entry name" value="GGDEF"/>
    <property type="match status" value="1"/>
</dbReference>
<reference evidence="7" key="2">
    <citation type="submission" date="2020-09" db="EMBL/GenBank/DDBJ databases">
        <authorList>
            <person name="Sun Q."/>
            <person name="Ohkuma M."/>
        </authorList>
    </citation>
    <scope>NUCLEOTIDE SEQUENCE</scope>
    <source>
        <strain evidence="7">JCM 30078</strain>
    </source>
</reference>
<keyword evidence="3" id="KW-0418">Kinase</keyword>
<dbReference type="FunFam" id="3.30.70.270:FF:000001">
    <property type="entry name" value="Diguanylate cyclase domain protein"/>
    <property type="match status" value="1"/>
</dbReference>